<dbReference type="PANTHER" id="PTHR11777">
    <property type="entry name" value="ALANYL-TRNA SYNTHETASE"/>
    <property type="match status" value="1"/>
</dbReference>
<protein>
    <recommendedName>
        <fullName evidence="12">Alanine--tRNA ligase</fullName>
        <ecNumber evidence="12">6.1.1.7</ecNumber>
    </recommendedName>
    <alternativeName>
        <fullName evidence="12">Alanyl-tRNA synthetase</fullName>
        <shortName evidence="12">AlaRS</shortName>
    </alternativeName>
</protein>
<evidence type="ECO:0000256" key="12">
    <source>
        <dbReference type="HAMAP-Rule" id="MF_00036"/>
    </source>
</evidence>
<dbReference type="GO" id="GO:0004813">
    <property type="term" value="F:alanine-tRNA ligase activity"/>
    <property type="evidence" value="ECO:0007669"/>
    <property type="project" value="UniProtKB-UniRule"/>
</dbReference>
<evidence type="ECO:0000256" key="3">
    <source>
        <dbReference type="ARBA" id="ARBA00022555"/>
    </source>
</evidence>
<keyword evidence="4 12" id="KW-0436">Ligase</keyword>
<dbReference type="PRINTS" id="PR00980">
    <property type="entry name" value="TRNASYNTHALA"/>
</dbReference>
<feature type="coiled-coil region" evidence="13">
    <location>
        <begin position="732"/>
        <end position="759"/>
    </location>
</feature>
<dbReference type="Gene3D" id="3.30.54.20">
    <property type="match status" value="1"/>
</dbReference>
<reference evidence="15" key="1">
    <citation type="submission" date="2024-02" db="EMBL/GenBank/DDBJ databases">
        <authorList>
            <consortium name="Clinical and Environmental Microbiology Branch: Whole genome sequencing antimicrobial resistance pathogens in the healthcare setting"/>
        </authorList>
    </citation>
    <scope>NUCLEOTIDE SEQUENCE</scope>
    <source>
        <strain evidence="15">2023KU-00017</strain>
    </source>
</reference>
<keyword evidence="8 12" id="KW-0067">ATP-binding</keyword>
<dbReference type="InterPro" id="IPR003156">
    <property type="entry name" value="DHHA1_dom"/>
</dbReference>
<dbReference type="RefSeq" id="WP_368890148.1">
    <property type="nucleotide sequence ID" value="NZ_CAXOOS010000005.1"/>
</dbReference>
<dbReference type="InterPro" id="IPR018163">
    <property type="entry name" value="Thr/Ala-tRNA-synth_IIc_edit"/>
</dbReference>
<dbReference type="SUPFAM" id="SSF55681">
    <property type="entry name" value="Class II aaRS and biotin synthetases"/>
    <property type="match status" value="1"/>
</dbReference>
<evidence type="ECO:0000256" key="5">
    <source>
        <dbReference type="ARBA" id="ARBA00022723"/>
    </source>
</evidence>
<evidence type="ECO:0000256" key="8">
    <source>
        <dbReference type="ARBA" id="ARBA00022840"/>
    </source>
</evidence>
<keyword evidence="6 12" id="KW-0547">Nucleotide-binding</keyword>
<dbReference type="InterPro" id="IPR018164">
    <property type="entry name" value="Ala-tRNA-synth_IIc_N"/>
</dbReference>
<dbReference type="NCBIfam" id="TIGR00344">
    <property type="entry name" value="alaS"/>
    <property type="match status" value="1"/>
</dbReference>
<dbReference type="Gene3D" id="6.10.250.550">
    <property type="match status" value="1"/>
</dbReference>
<dbReference type="GO" id="GO:0002161">
    <property type="term" value="F:aminoacyl-tRNA deacylase activity"/>
    <property type="evidence" value="ECO:0007669"/>
    <property type="project" value="TreeGrafter"/>
</dbReference>
<evidence type="ECO:0000256" key="1">
    <source>
        <dbReference type="ARBA" id="ARBA00004496"/>
    </source>
</evidence>
<gene>
    <name evidence="12 15" type="primary">alaS</name>
    <name evidence="15" type="ORF">PN925_001824</name>
</gene>
<evidence type="ECO:0000256" key="2">
    <source>
        <dbReference type="ARBA" id="ARBA00008226"/>
    </source>
</evidence>
<feature type="binding site" evidence="12">
    <location>
        <position position="568"/>
    </location>
    <ligand>
        <name>Zn(2+)</name>
        <dbReference type="ChEBI" id="CHEBI:29105"/>
    </ligand>
</feature>
<dbReference type="InterPro" id="IPR023033">
    <property type="entry name" value="Ala_tRNA_ligase_euk/bac"/>
</dbReference>
<keyword evidence="9 12" id="KW-0694">RNA-binding</keyword>
<feature type="binding site" evidence="12">
    <location>
        <position position="564"/>
    </location>
    <ligand>
        <name>Zn(2+)</name>
        <dbReference type="ChEBI" id="CHEBI:29105"/>
    </ligand>
</feature>
<dbReference type="InterPro" id="IPR045864">
    <property type="entry name" value="aa-tRNA-synth_II/BPL/LPL"/>
</dbReference>
<dbReference type="GO" id="GO:0000049">
    <property type="term" value="F:tRNA binding"/>
    <property type="evidence" value="ECO:0007669"/>
    <property type="project" value="UniProtKB-KW"/>
</dbReference>
<dbReference type="InterPro" id="IPR009000">
    <property type="entry name" value="Transl_B-barrel_sf"/>
</dbReference>
<dbReference type="GO" id="GO:0008270">
    <property type="term" value="F:zinc ion binding"/>
    <property type="evidence" value="ECO:0007669"/>
    <property type="project" value="UniProtKB-UniRule"/>
</dbReference>
<dbReference type="Pfam" id="PF07973">
    <property type="entry name" value="tRNA_SAD"/>
    <property type="match status" value="1"/>
</dbReference>
<dbReference type="Pfam" id="PF01411">
    <property type="entry name" value="tRNA-synt_2c"/>
    <property type="match status" value="1"/>
</dbReference>
<dbReference type="SMART" id="SM00863">
    <property type="entry name" value="tRNA_SAD"/>
    <property type="match status" value="1"/>
</dbReference>
<dbReference type="InterPro" id="IPR018165">
    <property type="entry name" value="Ala-tRNA-synth_IIc_core"/>
</dbReference>
<evidence type="ECO:0000256" key="4">
    <source>
        <dbReference type="ARBA" id="ARBA00022598"/>
    </source>
</evidence>
<dbReference type="PANTHER" id="PTHR11777:SF9">
    <property type="entry name" value="ALANINE--TRNA LIGASE, CYTOPLASMIC"/>
    <property type="match status" value="1"/>
</dbReference>
<comment type="similarity">
    <text evidence="2 12">Belongs to the class-II aminoacyl-tRNA synthetase family.</text>
</comment>
<keyword evidence="10 12" id="KW-0648">Protein biosynthesis</keyword>
<keyword evidence="3 12" id="KW-0820">tRNA-binding</keyword>
<dbReference type="InterPro" id="IPR012947">
    <property type="entry name" value="tRNA_SAD"/>
</dbReference>
<comment type="function">
    <text evidence="12">Catalyzes the attachment of alanine to tRNA(Ala) in a two-step reaction: alanine is first activated by ATP to form Ala-AMP and then transferred to the acceptor end of tRNA(Ala). Also edits incorrectly charged Ser-tRNA(Ala) and Gly-tRNA(Ala) via its editing domain.</text>
</comment>
<evidence type="ECO:0000256" key="9">
    <source>
        <dbReference type="ARBA" id="ARBA00022884"/>
    </source>
</evidence>
<dbReference type="EC" id="6.1.1.7" evidence="12"/>
<keyword evidence="11 12" id="KW-0030">Aminoacyl-tRNA synthetase</keyword>
<comment type="domain">
    <text evidence="12">Consists of three domains; the N-terminal catalytic domain, the editing domain and the C-terminal C-Ala domain. The editing domain removes incorrectly charged amino acids, while the C-Ala domain, along with tRNA(Ala), serves as a bridge to cooperatively bring together the editing and aminoacylation centers thus stimulating deacylation of misacylated tRNAs.</text>
</comment>
<dbReference type="SUPFAM" id="SSF101353">
    <property type="entry name" value="Putative anticodon-binding domain of alanyl-tRNA synthetase (AlaRS)"/>
    <property type="match status" value="1"/>
</dbReference>
<comment type="catalytic activity">
    <reaction evidence="12">
        <text>tRNA(Ala) + L-alanine + ATP = L-alanyl-tRNA(Ala) + AMP + diphosphate</text>
        <dbReference type="Rhea" id="RHEA:12540"/>
        <dbReference type="Rhea" id="RHEA-COMP:9657"/>
        <dbReference type="Rhea" id="RHEA-COMP:9923"/>
        <dbReference type="ChEBI" id="CHEBI:30616"/>
        <dbReference type="ChEBI" id="CHEBI:33019"/>
        <dbReference type="ChEBI" id="CHEBI:57972"/>
        <dbReference type="ChEBI" id="CHEBI:78442"/>
        <dbReference type="ChEBI" id="CHEBI:78497"/>
        <dbReference type="ChEBI" id="CHEBI:456215"/>
        <dbReference type="EC" id="6.1.1.7"/>
    </reaction>
</comment>
<dbReference type="Gene3D" id="3.30.930.10">
    <property type="entry name" value="Bira Bifunctional Protein, Domain 2"/>
    <property type="match status" value="1"/>
</dbReference>
<dbReference type="Pfam" id="PF02272">
    <property type="entry name" value="DHHA1"/>
    <property type="match status" value="1"/>
</dbReference>
<dbReference type="SUPFAM" id="SSF55186">
    <property type="entry name" value="ThrRS/AlaRS common domain"/>
    <property type="match status" value="1"/>
</dbReference>
<proteinExistence type="inferred from homology"/>
<dbReference type="GO" id="GO:0006419">
    <property type="term" value="P:alanyl-tRNA aminoacylation"/>
    <property type="evidence" value="ECO:0007669"/>
    <property type="project" value="UniProtKB-UniRule"/>
</dbReference>
<dbReference type="InterPro" id="IPR018162">
    <property type="entry name" value="Ala-tRNA-ligase_IIc_anticod-bd"/>
</dbReference>
<evidence type="ECO:0000256" key="13">
    <source>
        <dbReference type="SAM" id="Coils"/>
    </source>
</evidence>
<comment type="caution">
    <text evidence="15">The sequence shown here is derived from an EMBL/GenBank/DDBJ whole genome shotgun (WGS) entry which is preliminary data.</text>
</comment>
<dbReference type="InterPro" id="IPR002318">
    <property type="entry name" value="Ala-tRNA-lgiase_IIc"/>
</dbReference>
<dbReference type="Gene3D" id="2.40.30.130">
    <property type="match status" value="1"/>
</dbReference>
<dbReference type="GO" id="GO:0005524">
    <property type="term" value="F:ATP binding"/>
    <property type="evidence" value="ECO:0007669"/>
    <property type="project" value="UniProtKB-UniRule"/>
</dbReference>
<feature type="binding site" evidence="12">
    <location>
        <position position="666"/>
    </location>
    <ligand>
        <name>Zn(2+)</name>
        <dbReference type="ChEBI" id="CHEBI:29105"/>
    </ligand>
</feature>
<dbReference type="FunFam" id="3.30.980.10:FF:000004">
    <property type="entry name" value="Alanine--tRNA ligase, cytoplasmic"/>
    <property type="match status" value="1"/>
</dbReference>
<sequence>MSKSTAEIRQAFLDFFHTKGHQIVQSSSLVPNNDPTLLFTNAGMNQFKDVFLGLDKRPYTRATTAQRCVRAGGKHNDLENVGYTARHHTFFEMLGNFSFGDYFKHDAINFAWELLTGKEWFNLPKEKLWVTVYATDDEAYNIWKDEVGVPAERIIRIGDNKGAQYASDNFWQMGDTGPCGPCTEIFFDHGDHIWGGPPGSPEEDGDRYIEIWNIVFMQFNRQSDGTLEPLPKPSVDTGMGLERITAVLQHVNSNYDIDLFRKLIADVAKVTGADDLTSKSLRVIADHIRSCAFLICDGVIPSNEGRGYVLRRIIRRAVRHGYMLGAKDTFFYKLVAPLIDVMGSAGEELARQRVMVEKVLKSEEEQFARTLERGLQLLDDELASLTGDTLSGEAAFRLYDTYGFPLDLTADVCRERNLKVDEAGFEAAMEEQRRRARENSGFGADYNSLIKVDKRSDFSGYDHNEQAATIVALYKEGQPVTELNAGDEGLVILDKTAFYAESGGQVGDTGVLSSNDAQFSVLDTQKYGQAIGHAGRVDSGKLTVNHKITAKIDEERRNAIRLNHSATHLMHAALRQVLGEHVSQKGSLVNDKYLRFDFSHFEAMTPAQIREVEALVNAEIRKNEPVVTELMDLEEAKAKGAMALFGEKYDERVRVLSMGDFSTELCGGTHAARTGDIGLFRIISESATAAGIRRIEAVTGAGALESVNQQSDALSSVAQLVKSDEAGVSEKVKAALDKIRILEKELQQLKEQQAAQESSSMTKDAVSVNGVKLLVKQLTNAEPKMLRTMVDDLKNQLSSGIIVLSTISDDKVSLIAGVTKDLTGKVKAGELVAFIAEQIGGKGGGRPDMAQAGGTDTAALPAAMASVESWVASHL</sequence>
<comment type="cofactor">
    <cofactor evidence="12">
        <name>Zn(2+)</name>
        <dbReference type="ChEBI" id="CHEBI:29105"/>
    </cofactor>
    <text evidence="12">Binds 1 zinc ion per subunit.</text>
</comment>
<keyword evidence="12" id="KW-0963">Cytoplasm</keyword>
<comment type="subcellular location">
    <subcellularLocation>
        <location evidence="1 12">Cytoplasm</location>
    </subcellularLocation>
</comment>
<keyword evidence="13" id="KW-0175">Coiled coil</keyword>
<dbReference type="HAMAP" id="MF_00036_B">
    <property type="entry name" value="Ala_tRNA_synth_B"/>
    <property type="match status" value="1"/>
</dbReference>
<dbReference type="FunFam" id="2.40.30.130:FF:000001">
    <property type="entry name" value="Alanine--tRNA ligase"/>
    <property type="match status" value="1"/>
</dbReference>
<comment type="subunit">
    <text evidence="12">Homotetramer.</text>
</comment>
<organism evidence="15">
    <name type="scientific">Morganella morganii</name>
    <name type="common">Proteus morganii</name>
    <dbReference type="NCBI Taxonomy" id="582"/>
    <lineage>
        <taxon>Bacteria</taxon>
        <taxon>Pseudomonadati</taxon>
        <taxon>Pseudomonadota</taxon>
        <taxon>Gammaproteobacteria</taxon>
        <taxon>Enterobacterales</taxon>
        <taxon>Morganellaceae</taxon>
        <taxon>Morganella</taxon>
    </lineage>
</organism>
<evidence type="ECO:0000313" key="15">
    <source>
        <dbReference type="EMBL" id="EMO9456450.1"/>
    </source>
</evidence>
<dbReference type="GO" id="GO:0045892">
    <property type="term" value="P:negative regulation of DNA-templated transcription"/>
    <property type="evidence" value="ECO:0007669"/>
    <property type="project" value="TreeGrafter"/>
</dbReference>
<evidence type="ECO:0000259" key="14">
    <source>
        <dbReference type="PROSITE" id="PS50860"/>
    </source>
</evidence>
<accession>A0AAI9HS22</accession>
<dbReference type="CDD" id="cd00673">
    <property type="entry name" value="AlaRS_core"/>
    <property type="match status" value="1"/>
</dbReference>
<feature type="domain" description="Alanyl-transfer RNA synthetases family profile" evidence="14">
    <location>
        <begin position="3"/>
        <end position="709"/>
    </location>
</feature>
<dbReference type="Gene3D" id="3.30.980.10">
    <property type="entry name" value="Threonyl-trna Synthetase, Chain A, domain 2"/>
    <property type="match status" value="1"/>
</dbReference>
<dbReference type="AlphaFoldDB" id="A0AAI9HS22"/>
<name>A0AAI9HS22_MORMO</name>
<dbReference type="SUPFAM" id="SSF50447">
    <property type="entry name" value="Translation proteins"/>
    <property type="match status" value="1"/>
</dbReference>
<dbReference type="PROSITE" id="PS50860">
    <property type="entry name" value="AA_TRNA_LIGASE_II_ALA"/>
    <property type="match status" value="1"/>
</dbReference>
<dbReference type="Gene3D" id="3.10.310.40">
    <property type="match status" value="1"/>
</dbReference>
<evidence type="ECO:0000256" key="10">
    <source>
        <dbReference type="ARBA" id="ARBA00022917"/>
    </source>
</evidence>
<keyword evidence="5 12" id="KW-0479">Metal-binding</keyword>
<dbReference type="FunFam" id="3.30.54.20:FF:000001">
    <property type="entry name" value="Alanine--tRNA ligase"/>
    <property type="match status" value="1"/>
</dbReference>
<feature type="binding site" evidence="12">
    <location>
        <position position="670"/>
    </location>
    <ligand>
        <name>Zn(2+)</name>
        <dbReference type="ChEBI" id="CHEBI:29105"/>
    </ligand>
</feature>
<dbReference type="InterPro" id="IPR050058">
    <property type="entry name" value="Ala-tRNA_ligase"/>
</dbReference>
<dbReference type="FunFam" id="3.10.310.40:FF:000001">
    <property type="entry name" value="Alanine--tRNA ligase"/>
    <property type="match status" value="1"/>
</dbReference>
<dbReference type="GO" id="GO:0005829">
    <property type="term" value="C:cytosol"/>
    <property type="evidence" value="ECO:0007669"/>
    <property type="project" value="TreeGrafter"/>
</dbReference>
<evidence type="ECO:0000256" key="11">
    <source>
        <dbReference type="ARBA" id="ARBA00023146"/>
    </source>
</evidence>
<evidence type="ECO:0000256" key="6">
    <source>
        <dbReference type="ARBA" id="ARBA00022741"/>
    </source>
</evidence>
<keyword evidence="7 12" id="KW-0862">Zinc</keyword>
<evidence type="ECO:0000256" key="7">
    <source>
        <dbReference type="ARBA" id="ARBA00022833"/>
    </source>
</evidence>
<dbReference type="FunFam" id="3.30.930.10:FF:000004">
    <property type="entry name" value="Alanine--tRNA ligase"/>
    <property type="match status" value="1"/>
</dbReference>
<dbReference type="EMBL" id="ABKJEP030000018">
    <property type="protein sequence ID" value="EMO9456450.1"/>
    <property type="molecule type" value="Genomic_DNA"/>
</dbReference>